<dbReference type="Proteomes" id="UP000267029">
    <property type="component" value="Unassembled WGS sequence"/>
</dbReference>
<evidence type="ECO:0000313" key="2">
    <source>
        <dbReference type="Proteomes" id="UP000267029"/>
    </source>
</evidence>
<evidence type="ECO:0000313" key="1">
    <source>
        <dbReference type="EMBL" id="VDD78468.1"/>
    </source>
</evidence>
<gene>
    <name evidence="1" type="ORF">MCOS_LOCUS4471</name>
</gene>
<reference evidence="1 2" key="1">
    <citation type="submission" date="2018-10" db="EMBL/GenBank/DDBJ databases">
        <authorList>
            <consortium name="Pathogen Informatics"/>
        </authorList>
    </citation>
    <scope>NUCLEOTIDE SEQUENCE [LARGE SCALE GENOMIC DNA]</scope>
</reference>
<sequence length="162" mass="18104">MAVRRVGVVLGLTDEECREEEEEFKKAEWKVWAVVGLSPWMWSRLLLTLTGNSCSNPPLPGLSWSFLSGELQSCVVIEVYLYMSVVVAFSGSLVRCYGKNLFDGDNLQPSLVVGLFSYLIGARVLQRLQYLRELFQGHFVDLPVVLEACAVQTDVHDFAGTP</sequence>
<dbReference type="EMBL" id="UXSR01001699">
    <property type="protein sequence ID" value="VDD78468.1"/>
    <property type="molecule type" value="Genomic_DNA"/>
</dbReference>
<protein>
    <submittedName>
        <fullName evidence="1">Uncharacterized protein</fullName>
    </submittedName>
</protein>
<organism evidence="1 2">
    <name type="scientific">Mesocestoides corti</name>
    <name type="common">Flatworm</name>
    <dbReference type="NCBI Taxonomy" id="53468"/>
    <lineage>
        <taxon>Eukaryota</taxon>
        <taxon>Metazoa</taxon>
        <taxon>Spiralia</taxon>
        <taxon>Lophotrochozoa</taxon>
        <taxon>Platyhelminthes</taxon>
        <taxon>Cestoda</taxon>
        <taxon>Eucestoda</taxon>
        <taxon>Cyclophyllidea</taxon>
        <taxon>Mesocestoididae</taxon>
        <taxon>Mesocestoides</taxon>
    </lineage>
</organism>
<name>A0A0R3UC22_MESCO</name>
<keyword evidence="2" id="KW-1185">Reference proteome</keyword>
<dbReference type="AlphaFoldDB" id="A0A0R3UC22"/>
<proteinExistence type="predicted"/>
<accession>A0A0R3UC22</accession>